<dbReference type="AlphaFoldDB" id="B9T4W8"/>
<evidence type="ECO:0000256" key="1">
    <source>
        <dbReference type="SAM" id="MobiDB-lite"/>
    </source>
</evidence>
<evidence type="ECO:0000313" key="3">
    <source>
        <dbReference type="Proteomes" id="UP000008311"/>
    </source>
</evidence>
<gene>
    <name evidence="2" type="ORF">RCOM_0219550</name>
</gene>
<evidence type="ECO:0000313" key="2">
    <source>
        <dbReference type="EMBL" id="EEF29098.1"/>
    </source>
</evidence>
<name>B9T4W8_RICCO</name>
<sequence length="184" mass="20373">MEYGLWIHAVRRNRRATVKKTSREDSSTSKNGKESGSHFELLIVEEDSHTKSMPSKSTNAINANYAMKSGPSKSTTKLNENPFPYISIKGKEKIPYSKTVSVVSSIGQKQDHLSLKIKPSSLPNPSSITPKPMTIISIRPLDSNKKRGRIVSVSKKFKLPDDERGAPRKQKISTEEAHVAISGN</sequence>
<feature type="compositionally biased region" description="Basic and acidic residues" evidence="1">
    <location>
        <begin position="159"/>
        <end position="178"/>
    </location>
</feature>
<accession>B9T4W8</accession>
<feature type="region of interest" description="Disordered" evidence="1">
    <location>
        <begin position="14"/>
        <end position="38"/>
    </location>
</feature>
<keyword evidence="3" id="KW-1185">Reference proteome</keyword>
<proteinExistence type="predicted"/>
<feature type="region of interest" description="Disordered" evidence="1">
    <location>
        <begin position="159"/>
        <end position="184"/>
    </location>
</feature>
<dbReference type="EMBL" id="EQ974494">
    <property type="protein sequence ID" value="EEF29098.1"/>
    <property type="molecule type" value="Genomic_DNA"/>
</dbReference>
<feature type="compositionally biased region" description="Basic and acidic residues" evidence="1">
    <location>
        <begin position="21"/>
        <end position="37"/>
    </location>
</feature>
<organism evidence="2 3">
    <name type="scientific">Ricinus communis</name>
    <name type="common">Castor bean</name>
    <dbReference type="NCBI Taxonomy" id="3988"/>
    <lineage>
        <taxon>Eukaryota</taxon>
        <taxon>Viridiplantae</taxon>
        <taxon>Streptophyta</taxon>
        <taxon>Embryophyta</taxon>
        <taxon>Tracheophyta</taxon>
        <taxon>Spermatophyta</taxon>
        <taxon>Magnoliopsida</taxon>
        <taxon>eudicotyledons</taxon>
        <taxon>Gunneridae</taxon>
        <taxon>Pentapetalae</taxon>
        <taxon>rosids</taxon>
        <taxon>fabids</taxon>
        <taxon>Malpighiales</taxon>
        <taxon>Euphorbiaceae</taxon>
        <taxon>Acalyphoideae</taxon>
        <taxon>Acalypheae</taxon>
        <taxon>Ricinus</taxon>
    </lineage>
</organism>
<reference evidence="3" key="1">
    <citation type="journal article" date="2010" name="Nat. Biotechnol.">
        <title>Draft genome sequence of the oilseed species Ricinus communis.</title>
        <authorList>
            <person name="Chan A.P."/>
            <person name="Crabtree J."/>
            <person name="Zhao Q."/>
            <person name="Lorenzi H."/>
            <person name="Orvis J."/>
            <person name="Puiu D."/>
            <person name="Melake-Berhan A."/>
            <person name="Jones K.M."/>
            <person name="Redman J."/>
            <person name="Chen G."/>
            <person name="Cahoon E.B."/>
            <person name="Gedil M."/>
            <person name="Stanke M."/>
            <person name="Haas B.J."/>
            <person name="Wortman J.R."/>
            <person name="Fraser-Liggett C.M."/>
            <person name="Ravel J."/>
            <person name="Rabinowicz P.D."/>
        </authorList>
    </citation>
    <scope>NUCLEOTIDE SEQUENCE [LARGE SCALE GENOMIC DNA]</scope>
    <source>
        <strain evidence="3">cv. Hale</strain>
    </source>
</reference>
<dbReference type="InParanoid" id="B9T4W8"/>
<dbReference type="Proteomes" id="UP000008311">
    <property type="component" value="Unassembled WGS sequence"/>
</dbReference>
<protein>
    <submittedName>
        <fullName evidence="2">Uncharacterized protein</fullName>
    </submittedName>
</protein>